<gene>
    <name evidence="3" type="ORF">RU97_GL002060</name>
</gene>
<dbReference type="Pfam" id="PF01476">
    <property type="entry name" value="LysM"/>
    <property type="match status" value="1"/>
</dbReference>
<dbReference type="Proteomes" id="UP000181884">
    <property type="component" value="Unassembled WGS sequence"/>
</dbReference>
<evidence type="ECO:0000313" key="4">
    <source>
        <dbReference type="Proteomes" id="UP000181884"/>
    </source>
</evidence>
<name>A0A1L8RE13_9ENTE</name>
<organism evidence="3 4">
    <name type="scientific">Enterococcus canis</name>
    <dbReference type="NCBI Taxonomy" id="214095"/>
    <lineage>
        <taxon>Bacteria</taxon>
        <taxon>Bacillati</taxon>
        <taxon>Bacillota</taxon>
        <taxon>Bacilli</taxon>
        <taxon>Lactobacillales</taxon>
        <taxon>Enterococcaceae</taxon>
        <taxon>Enterococcus</taxon>
    </lineage>
</organism>
<keyword evidence="4" id="KW-1185">Reference proteome</keyword>
<feature type="compositionally biased region" description="Basic and acidic residues" evidence="1">
    <location>
        <begin position="43"/>
        <end position="70"/>
    </location>
</feature>
<dbReference type="InterPro" id="IPR018392">
    <property type="entry name" value="LysM"/>
</dbReference>
<dbReference type="GO" id="GO:0008932">
    <property type="term" value="F:lytic endotransglycosylase activity"/>
    <property type="evidence" value="ECO:0007669"/>
    <property type="project" value="TreeGrafter"/>
</dbReference>
<dbReference type="InterPro" id="IPR036779">
    <property type="entry name" value="LysM_dom_sf"/>
</dbReference>
<dbReference type="SUPFAM" id="SSF54106">
    <property type="entry name" value="LysM domain"/>
    <property type="match status" value="1"/>
</dbReference>
<feature type="compositionally biased region" description="Polar residues" evidence="1">
    <location>
        <begin position="26"/>
        <end position="38"/>
    </location>
</feature>
<dbReference type="SMART" id="SM00257">
    <property type="entry name" value="LysM"/>
    <property type="match status" value="1"/>
</dbReference>
<dbReference type="Gene3D" id="3.10.350.10">
    <property type="entry name" value="LysM domain"/>
    <property type="match status" value="1"/>
</dbReference>
<dbReference type="CDD" id="cd00118">
    <property type="entry name" value="LysM"/>
    <property type="match status" value="1"/>
</dbReference>
<comment type="caution">
    <text evidence="3">The sequence shown here is derived from an EMBL/GenBank/DDBJ whole genome shotgun (WGS) entry which is preliminary data.</text>
</comment>
<feature type="region of interest" description="Disordered" evidence="1">
    <location>
        <begin position="1"/>
        <end position="71"/>
    </location>
</feature>
<dbReference type="PANTHER" id="PTHR33734">
    <property type="entry name" value="LYSM DOMAIN-CONTAINING GPI-ANCHORED PROTEIN 2"/>
    <property type="match status" value="1"/>
</dbReference>
<dbReference type="PROSITE" id="PS51782">
    <property type="entry name" value="LYSM"/>
    <property type="match status" value="1"/>
</dbReference>
<sequence>MTAVASSAADPQLTPAEQTEKIATEAAQQVPTDATAESAQPKVTEKVQQESAKKKSETTQKAEVTEEQTKETTYIVKSEDNLWSIARRHNVSVERLMQMNQLQDSRLYPQQQLLIP</sequence>
<evidence type="ECO:0000259" key="2">
    <source>
        <dbReference type="PROSITE" id="PS51782"/>
    </source>
</evidence>
<evidence type="ECO:0000313" key="3">
    <source>
        <dbReference type="EMBL" id="OJG17987.1"/>
    </source>
</evidence>
<accession>A0A1L8RE13</accession>
<dbReference type="EMBL" id="JXKH01000005">
    <property type="protein sequence ID" value="OJG17987.1"/>
    <property type="molecule type" value="Genomic_DNA"/>
</dbReference>
<proteinExistence type="predicted"/>
<evidence type="ECO:0000256" key="1">
    <source>
        <dbReference type="SAM" id="MobiDB-lite"/>
    </source>
</evidence>
<protein>
    <recommendedName>
        <fullName evidence="2">LysM domain-containing protein</fullName>
    </recommendedName>
</protein>
<feature type="domain" description="LysM" evidence="2">
    <location>
        <begin position="72"/>
        <end position="115"/>
    </location>
</feature>
<dbReference type="STRING" id="214095.RU97_GL002060"/>
<reference evidence="3 4" key="1">
    <citation type="submission" date="2014-12" db="EMBL/GenBank/DDBJ databases">
        <title>Draft genome sequences of 29 type strains of Enterococci.</title>
        <authorList>
            <person name="Zhong Z."/>
            <person name="Sun Z."/>
            <person name="Liu W."/>
            <person name="Zhang W."/>
            <person name="Zhang H."/>
        </authorList>
    </citation>
    <scope>NUCLEOTIDE SEQUENCE [LARGE SCALE GENOMIC DNA]</scope>
    <source>
        <strain evidence="3 4">DSM 17029</strain>
    </source>
</reference>
<dbReference type="PANTHER" id="PTHR33734:SF22">
    <property type="entry name" value="MEMBRANE-BOUND LYTIC MUREIN TRANSGLYCOSYLASE D"/>
    <property type="match status" value="1"/>
</dbReference>
<dbReference type="AlphaFoldDB" id="A0A1L8RE13"/>